<dbReference type="RefSeq" id="WP_048735016.1">
    <property type="nucleotide sequence ID" value="NZ_CP012033.1"/>
</dbReference>
<evidence type="ECO:0000256" key="1">
    <source>
        <dbReference type="SAM" id="SignalP"/>
    </source>
</evidence>
<evidence type="ECO:0000313" key="3">
    <source>
        <dbReference type="Proteomes" id="UP000036000"/>
    </source>
</evidence>
<evidence type="ECO:0008006" key="4">
    <source>
        <dbReference type="Google" id="ProtNLM"/>
    </source>
</evidence>
<name>A0AAC8UW22_9LACO</name>
<feature type="chain" id="PRO_5041922489" description="D-alanyl-D-alanine carboxypeptidase" evidence="1">
    <location>
        <begin position="26"/>
        <end position="270"/>
    </location>
</feature>
<sequence>MKRFVKGIIAVGISAGLLGSLNTTASASSQYSASRSNSVRLVWRTSMGRHAMTATHGSRYSKHLGTWYGYNSSLSDVTWVTNAHEKLYDVVTGKYLIYYHVNSADGQHGGWIWRGYLKPAASNPATPTTSTMNWTAATQAAGLQPADISLMKLFPHATYDAKLMAAVNQVFAFGDNQPILTEQIMQANNDFNQVLTANHDDYSAIYLVRFKVTDPNNLTEVKQAVATALDAKGQATLQRWQIAGKIAPLGIGTQSNYLRSGMGLLVFAMK</sequence>
<organism evidence="2 3">
    <name type="scientific">Levilactobacillus koreensis</name>
    <dbReference type="NCBI Taxonomy" id="637971"/>
    <lineage>
        <taxon>Bacteria</taxon>
        <taxon>Bacillati</taxon>
        <taxon>Bacillota</taxon>
        <taxon>Bacilli</taxon>
        <taxon>Lactobacillales</taxon>
        <taxon>Lactobacillaceae</taxon>
        <taxon>Levilactobacillus</taxon>
    </lineage>
</organism>
<evidence type="ECO:0000313" key="2">
    <source>
        <dbReference type="EMBL" id="AKP65081.1"/>
    </source>
</evidence>
<protein>
    <recommendedName>
        <fullName evidence="4">D-alanyl-D-alanine carboxypeptidase</fullName>
    </recommendedName>
</protein>
<keyword evidence="1" id="KW-0732">Signal</keyword>
<dbReference type="EMBL" id="CP012033">
    <property type="protein sequence ID" value="AKP65081.1"/>
    <property type="molecule type" value="Genomic_DNA"/>
</dbReference>
<keyword evidence="3" id="KW-1185">Reference proteome</keyword>
<dbReference type="KEGG" id="lko:ABN16_08765"/>
<accession>A0AAC8UW22</accession>
<dbReference type="AlphaFoldDB" id="A0AAC8UW22"/>
<reference evidence="2 3" key="1">
    <citation type="submission" date="2015-07" db="EMBL/GenBank/DDBJ databases">
        <title>Lactobacillus korensis/26-25/ whole genome sequencing.</title>
        <authorList>
            <person name="Kim M.K."/>
            <person name="Im W.-T."/>
            <person name="Srinivasan S."/>
            <person name="Lee J.-J."/>
        </authorList>
    </citation>
    <scope>NUCLEOTIDE SEQUENCE [LARGE SCALE GENOMIC DNA]</scope>
    <source>
        <strain evidence="2 3">26-25</strain>
    </source>
</reference>
<proteinExistence type="predicted"/>
<feature type="signal peptide" evidence="1">
    <location>
        <begin position="1"/>
        <end position="25"/>
    </location>
</feature>
<gene>
    <name evidence="2" type="ORF">ABN16_08765</name>
</gene>
<dbReference type="Proteomes" id="UP000036000">
    <property type="component" value="Chromosome"/>
</dbReference>